<protein>
    <submittedName>
        <fullName evidence="6">TetR family transcriptional regulator</fullName>
    </submittedName>
</protein>
<dbReference type="Gene3D" id="1.10.357.10">
    <property type="entry name" value="Tetracycline Repressor, domain 2"/>
    <property type="match status" value="1"/>
</dbReference>
<dbReference type="GO" id="GO:0000976">
    <property type="term" value="F:transcription cis-regulatory region binding"/>
    <property type="evidence" value="ECO:0007669"/>
    <property type="project" value="TreeGrafter"/>
</dbReference>
<dbReference type="SUPFAM" id="SSF48498">
    <property type="entry name" value="Tetracyclin repressor-like, C-terminal domain"/>
    <property type="match status" value="1"/>
</dbReference>
<gene>
    <name evidence="6" type="ORF">FB471_4088</name>
</gene>
<dbReference type="InterPro" id="IPR009057">
    <property type="entry name" value="Homeodomain-like_sf"/>
</dbReference>
<dbReference type="SUPFAM" id="SSF46689">
    <property type="entry name" value="Homeodomain-like"/>
    <property type="match status" value="1"/>
</dbReference>
<evidence type="ECO:0000313" key="6">
    <source>
        <dbReference type="EMBL" id="TQJ04302.1"/>
    </source>
</evidence>
<dbReference type="GO" id="GO:0003700">
    <property type="term" value="F:DNA-binding transcription factor activity"/>
    <property type="evidence" value="ECO:0007669"/>
    <property type="project" value="TreeGrafter"/>
</dbReference>
<sequence>MTTSRTARERARAELTREIKDEARRQLAQVGADGLSLRAVSRKLGMVSSALYRYFPSRDHLLTALIIDAYNTLGAAVEEAAAREVVPIEQWRMCCHAARKWARAHPHEYALIYGSPVPGYRAPQDTVEPAARVPLALVGVVRLAWGTTGVRPAFTGPSLSATLDIQTTRLAAQVAPELPSRVLTRVLIAWTQLFGMLSFELFGQLVGSVDPSSEFFAHAVEQMLEFVGLQ</sequence>
<dbReference type="RefSeq" id="WP_141999997.1">
    <property type="nucleotide sequence ID" value="NZ_VFML01000001.1"/>
</dbReference>
<evidence type="ECO:0000256" key="4">
    <source>
        <dbReference type="PROSITE-ProRule" id="PRU00335"/>
    </source>
</evidence>
<proteinExistence type="predicted"/>
<reference evidence="6 7" key="1">
    <citation type="submission" date="2019-06" db="EMBL/GenBank/DDBJ databases">
        <title>Sequencing the genomes of 1000 actinobacteria strains.</title>
        <authorList>
            <person name="Klenk H.-P."/>
        </authorList>
    </citation>
    <scope>NUCLEOTIDE SEQUENCE [LARGE SCALE GENOMIC DNA]</scope>
    <source>
        <strain evidence="6 7">DSM 45679</strain>
    </source>
</reference>
<dbReference type="AlphaFoldDB" id="A0A542DMH9"/>
<evidence type="ECO:0000259" key="5">
    <source>
        <dbReference type="PROSITE" id="PS50977"/>
    </source>
</evidence>
<dbReference type="InterPro" id="IPR036271">
    <property type="entry name" value="Tet_transcr_reg_TetR-rel_C_sf"/>
</dbReference>
<dbReference type="EMBL" id="VFML01000001">
    <property type="protein sequence ID" value="TQJ04302.1"/>
    <property type="molecule type" value="Genomic_DNA"/>
</dbReference>
<name>A0A542DMH9_AMYCI</name>
<keyword evidence="2 4" id="KW-0238">DNA-binding</keyword>
<evidence type="ECO:0000256" key="2">
    <source>
        <dbReference type="ARBA" id="ARBA00023125"/>
    </source>
</evidence>
<keyword evidence="1" id="KW-0805">Transcription regulation</keyword>
<dbReference type="Pfam" id="PF13305">
    <property type="entry name" value="TetR_C_33"/>
    <property type="match status" value="1"/>
</dbReference>
<feature type="DNA-binding region" description="H-T-H motif" evidence="4">
    <location>
        <begin position="36"/>
        <end position="55"/>
    </location>
</feature>
<dbReference type="InterPro" id="IPR025996">
    <property type="entry name" value="MT1864/Rv1816-like_C"/>
</dbReference>
<feature type="domain" description="HTH tetR-type" evidence="5">
    <location>
        <begin position="13"/>
        <end position="73"/>
    </location>
</feature>
<dbReference type="OrthoDB" id="3210322at2"/>
<dbReference type="InterPro" id="IPR050109">
    <property type="entry name" value="HTH-type_TetR-like_transc_reg"/>
</dbReference>
<evidence type="ECO:0000256" key="3">
    <source>
        <dbReference type="ARBA" id="ARBA00023163"/>
    </source>
</evidence>
<evidence type="ECO:0000256" key="1">
    <source>
        <dbReference type="ARBA" id="ARBA00023015"/>
    </source>
</evidence>
<dbReference type="PROSITE" id="PS50977">
    <property type="entry name" value="HTH_TETR_2"/>
    <property type="match status" value="1"/>
</dbReference>
<accession>A0A542DMH9</accession>
<keyword evidence="3" id="KW-0804">Transcription</keyword>
<keyword evidence="7" id="KW-1185">Reference proteome</keyword>
<organism evidence="6 7">
    <name type="scientific">Amycolatopsis cihanbeyliensis</name>
    <dbReference type="NCBI Taxonomy" id="1128664"/>
    <lineage>
        <taxon>Bacteria</taxon>
        <taxon>Bacillati</taxon>
        <taxon>Actinomycetota</taxon>
        <taxon>Actinomycetes</taxon>
        <taxon>Pseudonocardiales</taxon>
        <taxon>Pseudonocardiaceae</taxon>
        <taxon>Amycolatopsis</taxon>
    </lineage>
</organism>
<dbReference type="Proteomes" id="UP000320876">
    <property type="component" value="Unassembled WGS sequence"/>
</dbReference>
<dbReference type="PANTHER" id="PTHR30055:SF243">
    <property type="entry name" value="HTH-TYPE TRANSCRIPTIONAL REGULATOR RV1816"/>
    <property type="match status" value="1"/>
</dbReference>
<dbReference type="InterPro" id="IPR001647">
    <property type="entry name" value="HTH_TetR"/>
</dbReference>
<dbReference type="PANTHER" id="PTHR30055">
    <property type="entry name" value="HTH-TYPE TRANSCRIPTIONAL REGULATOR RUTR"/>
    <property type="match status" value="1"/>
</dbReference>
<comment type="caution">
    <text evidence="6">The sequence shown here is derived from an EMBL/GenBank/DDBJ whole genome shotgun (WGS) entry which is preliminary data.</text>
</comment>
<dbReference type="Pfam" id="PF00440">
    <property type="entry name" value="TetR_N"/>
    <property type="match status" value="1"/>
</dbReference>
<evidence type="ECO:0000313" key="7">
    <source>
        <dbReference type="Proteomes" id="UP000320876"/>
    </source>
</evidence>